<dbReference type="Proteomes" id="UP001148838">
    <property type="component" value="Unassembled WGS sequence"/>
</dbReference>
<keyword evidence="3" id="KW-1185">Reference proteome</keyword>
<name>A0ABQ8SKG2_PERAM</name>
<reference evidence="2 3" key="1">
    <citation type="journal article" date="2022" name="Allergy">
        <title>Genome assembly and annotation of Periplaneta americana reveal a comprehensive cockroach allergen profile.</title>
        <authorList>
            <person name="Wang L."/>
            <person name="Xiong Q."/>
            <person name="Saelim N."/>
            <person name="Wang L."/>
            <person name="Nong W."/>
            <person name="Wan A.T."/>
            <person name="Shi M."/>
            <person name="Liu X."/>
            <person name="Cao Q."/>
            <person name="Hui J.H.L."/>
            <person name="Sookrung N."/>
            <person name="Leung T.F."/>
            <person name="Tungtrongchitr A."/>
            <person name="Tsui S.K.W."/>
        </authorList>
    </citation>
    <scope>NUCLEOTIDE SEQUENCE [LARGE SCALE GENOMIC DNA]</scope>
    <source>
        <strain evidence="2">PWHHKU_190912</strain>
    </source>
</reference>
<feature type="compositionally biased region" description="Basic and acidic residues" evidence="1">
    <location>
        <begin position="51"/>
        <end position="77"/>
    </location>
</feature>
<feature type="region of interest" description="Disordered" evidence="1">
    <location>
        <begin position="38"/>
        <end position="77"/>
    </location>
</feature>
<comment type="caution">
    <text evidence="2">The sequence shown here is derived from an EMBL/GenBank/DDBJ whole genome shotgun (WGS) entry which is preliminary data.</text>
</comment>
<proteinExistence type="predicted"/>
<evidence type="ECO:0000313" key="2">
    <source>
        <dbReference type="EMBL" id="KAJ4434359.1"/>
    </source>
</evidence>
<organism evidence="2 3">
    <name type="scientific">Periplaneta americana</name>
    <name type="common">American cockroach</name>
    <name type="synonym">Blatta americana</name>
    <dbReference type="NCBI Taxonomy" id="6978"/>
    <lineage>
        <taxon>Eukaryota</taxon>
        <taxon>Metazoa</taxon>
        <taxon>Ecdysozoa</taxon>
        <taxon>Arthropoda</taxon>
        <taxon>Hexapoda</taxon>
        <taxon>Insecta</taxon>
        <taxon>Pterygota</taxon>
        <taxon>Neoptera</taxon>
        <taxon>Polyneoptera</taxon>
        <taxon>Dictyoptera</taxon>
        <taxon>Blattodea</taxon>
        <taxon>Blattoidea</taxon>
        <taxon>Blattidae</taxon>
        <taxon>Blattinae</taxon>
        <taxon>Periplaneta</taxon>
    </lineage>
</organism>
<sequence>MRITSKPSQDDVPGRCHLRPEFPWHSLTHKQRCFVGHSNKRKTGYQQTLTENERKKEKVVAGEESERSPQTKRGEHERELNLRLSVDLNIKSNIRTSHGDQTVAVVAVCKQSLRANRAQIASESTHNMGDRVPSFVRVAESSWIMPLHPSLLGITFPGNLVASWEKQLFGSSGFKMYLREVGYDDRDWINLTQDRDRWRAYVRAAMNLRVP</sequence>
<dbReference type="EMBL" id="JAJSOF020000025">
    <property type="protein sequence ID" value="KAJ4434359.1"/>
    <property type="molecule type" value="Genomic_DNA"/>
</dbReference>
<protein>
    <submittedName>
        <fullName evidence="2">Uncharacterized protein</fullName>
    </submittedName>
</protein>
<accession>A0ABQ8SKG2</accession>
<evidence type="ECO:0000256" key="1">
    <source>
        <dbReference type="SAM" id="MobiDB-lite"/>
    </source>
</evidence>
<gene>
    <name evidence="2" type="ORF">ANN_22918</name>
</gene>
<evidence type="ECO:0000313" key="3">
    <source>
        <dbReference type="Proteomes" id="UP001148838"/>
    </source>
</evidence>